<feature type="region of interest" description="Disordered" evidence="4">
    <location>
        <begin position="203"/>
        <end position="223"/>
    </location>
</feature>
<keyword evidence="1" id="KW-0805">Transcription regulation</keyword>
<feature type="transmembrane region" description="Helical" evidence="5">
    <location>
        <begin position="118"/>
        <end position="135"/>
    </location>
</feature>
<keyword evidence="2" id="KW-0804">Transcription</keyword>
<dbReference type="EMBL" id="NKHZ01000032">
    <property type="protein sequence ID" value="PNS19198.1"/>
    <property type="molecule type" value="Genomic_DNA"/>
</dbReference>
<comment type="caution">
    <text evidence="6">The sequence shown here is derived from an EMBL/GenBank/DDBJ whole genome shotgun (WGS) entry which is preliminary data.</text>
</comment>
<dbReference type="InParanoid" id="A0A2K1QVW1"/>
<evidence type="ECO:0000256" key="1">
    <source>
        <dbReference type="ARBA" id="ARBA00023015"/>
    </source>
</evidence>
<dbReference type="GO" id="GO:0000435">
    <property type="term" value="P:positive regulation of transcription from RNA polymerase II promoter by galactose"/>
    <property type="evidence" value="ECO:0007669"/>
    <property type="project" value="TreeGrafter"/>
</dbReference>
<keyword evidence="5" id="KW-0812">Transmembrane</keyword>
<name>A0A2K1QVW1_9PEZI</name>
<feature type="compositionally biased region" description="Polar residues" evidence="4">
    <location>
        <begin position="203"/>
        <end position="215"/>
    </location>
</feature>
<sequence>MKIAHYVSNQLKGWASAWLVPLMDVLERKEPRPTAHVAGALNVMCTYLYGITLLSRPFLIYDVYDSLGTTSMKLPTTQLEERDKRKYADGAVDAAITMITMIEEVIDAGSMPSLMPGIVSWLFAGSLVLALSMLGRHGLALQERSRAAVACLQYFGKSDPHARQYATIVSALLDVAISYNNSREPQFRARLKQASSELFGLSTSTPPTRATSIEQGDTRPLDDRISTAEPAPSIRPAPVTTNPFTFPWTADDDMSLQEFLRPTGPHLGGFAVEDSFFPIDDSINTFFNDDLQ</sequence>
<dbReference type="CDD" id="cd12148">
    <property type="entry name" value="fungal_TF_MHR"/>
    <property type="match status" value="1"/>
</dbReference>
<keyword evidence="5" id="KW-1133">Transmembrane helix</keyword>
<dbReference type="PANTHER" id="PTHR47424">
    <property type="entry name" value="REGULATORY PROTEIN GAL4"/>
    <property type="match status" value="1"/>
</dbReference>
<reference evidence="6 7" key="1">
    <citation type="submission" date="2017-06" db="EMBL/GenBank/DDBJ databases">
        <title>Draft genome sequence of a variant of Elsinoe murrayae.</title>
        <authorList>
            <person name="Cheng Q."/>
        </authorList>
    </citation>
    <scope>NUCLEOTIDE SEQUENCE [LARGE SCALE GENOMIC DNA]</scope>
    <source>
        <strain evidence="6 7">CQ-2017a</strain>
    </source>
</reference>
<proteinExistence type="predicted"/>
<evidence type="ECO:0000313" key="7">
    <source>
        <dbReference type="Proteomes" id="UP000243797"/>
    </source>
</evidence>
<dbReference type="GO" id="GO:0000981">
    <property type="term" value="F:DNA-binding transcription factor activity, RNA polymerase II-specific"/>
    <property type="evidence" value="ECO:0007669"/>
    <property type="project" value="TreeGrafter"/>
</dbReference>
<keyword evidence="3" id="KW-0539">Nucleus</keyword>
<accession>A0A2K1QVW1</accession>
<protein>
    <submittedName>
        <fullName evidence="6">Uncharacterized protein</fullName>
    </submittedName>
</protein>
<keyword evidence="5" id="KW-0472">Membrane</keyword>
<dbReference type="STRING" id="2082308.A0A2K1QVW1"/>
<dbReference type="PANTHER" id="PTHR47424:SF9">
    <property type="entry name" value="TAH-2"/>
    <property type="match status" value="1"/>
</dbReference>
<dbReference type="OrthoDB" id="47007at2759"/>
<organism evidence="6 7">
    <name type="scientific">Sphaceloma murrayae</name>
    <dbReference type="NCBI Taxonomy" id="2082308"/>
    <lineage>
        <taxon>Eukaryota</taxon>
        <taxon>Fungi</taxon>
        <taxon>Dikarya</taxon>
        <taxon>Ascomycota</taxon>
        <taxon>Pezizomycotina</taxon>
        <taxon>Dothideomycetes</taxon>
        <taxon>Dothideomycetidae</taxon>
        <taxon>Myriangiales</taxon>
        <taxon>Elsinoaceae</taxon>
        <taxon>Sphaceloma</taxon>
    </lineage>
</organism>
<evidence type="ECO:0000256" key="3">
    <source>
        <dbReference type="ARBA" id="ARBA00023242"/>
    </source>
</evidence>
<dbReference type="AlphaFoldDB" id="A0A2K1QVW1"/>
<evidence type="ECO:0000256" key="5">
    <source>
        <dbReference type="SAM" id="Phobius"/>
    </source>
</evidence>
<evidence type="ECO:0000313" key="6">
    <source>
        <dbReference type="EMBL" id="PNS19198.1"/>
    </source>
</evidence>
<feature type="transmembrane region" description="Helical" evidence="5">
    <location>
        <begin position="37"/>
        <end position="59"/>
    </location>
</feature>
<dbReference type="Proteomes" id="UP000243797">
    <property type="component" value="Unassembled WGS sequence"/>
</dbReference>
<evidence type="ECO:0000256" key="4">
    <source>
        <dbReference type="SAM" id="MobiDB-lite"/>
    </source>
</evidence>
<keyword evidence="7" id="KW-1185">Reference proteome</keyword>
<evidence type="ECO:0000256" key="2">
    <source>
        <dbReference type="ARBA" id="ARBA00023163"/>
    </source>
</evidence>
<dbReference type="InterPro" id="IPR051127">
    <property type="entry name" value="Fungal_SecMet_Regulators"/>
</dbReference>
<gene>
    <name evidence="6" type="ORF">CAC42_2375</name>
</gene>
<dbReference type="GO" id="GO:0005634">
    <property type="term" value="C:nucleus"/>
    <property type="evidence" value="ECO:0007669"/>
    <property type="project" value="TreeGrafter"/>
</dbReference>
<dbReference type="GO" id="GO:0000978">
    <property type="term" value="F:RNA polymerase II cis-regulatory region sequence-specific DNA binding"/>
    <property type="evidence" value="ECO:0007669"/>
    <property type="project" value="TreeGrafter"/>
</dbReference>